<evidence type="ECO:0008006" key="4">
    <source>
        <dbReference type="Google" id="ProtNLM"/>
    </source>
</evidence>
<dbReference type="AlphaFoldDB" id="A0A3M0MFH7"/>
<feature type="chain" id="PRO_5018102767" description="Ca-activated chloride channel family protein" evidence="1">
    <location>
        <begin position="19"/>
        <end position="205"/>
    </location>
</feature>
<comment type="caution">
    <text evidence="2">The sequence shown here is derived from an EMBL/GenBank/DDBJ whole genome shotgun (WGS) entry which is preliminary data.</text>
</comment>
<evidence type="ECO:0000313" key="2">
    <source>
        <dbReference type="EMBL" id="RMC36145.1"/>
    </source>
</evidence>
<sequence>MKAPLIVLAAALAALATAGPEAMGRLALRIGWDGMAARLLTDPAARGVALYRIGSHAAADKAFAEAGRSQTYNRGLSLAATGDYPLSVAYFDAMLFANPADAQARANRDLVALMFPPPRGDSIAPGRLAGAGGRMSNEPVETRLLANASGPKWDRQLDRRGIAATDEWLETISDDPGEFLRLRIRAEYERRAQLGLIRPKEADPW</sequence>
<keyword evidence="1" id="KW-0732">Signal</keyword>
<gene>
    <name evidence="2" type="ORF">C9E81_05430</name>
</gene>
<dbReference type="OrthoDB" id="5801125at2"/>
<feature type="signal peptide" evidence="1">
    <location>
        <begin position="1"/>
        <end position="18"/>
    </location>
</feature>
<organism evidence="2 3">
    <name type="scientific">Paracoccus alkanivorans</name>
    <dbReference type="NCBI Taxonomy" id="2116655"/>
    <lineage>
        <taxon>Bacteria</taxon>
        <taxon>Pseudomonadati</taxon>
        <taxon>Pseudomonadota</taxon>
        <taxon>Alphaproteobacteria</taxon>
        <taxon>Rhodobacterales</taxon>
        <taxon>Paracoccaceae</taxon>
        <taxon>Paracoccus</taxon>
    </lineage>
</organism>
<reference evidence="2 3" key="1">
    <citation type="submission" date="2018-07" db="EMBL/GenBank/DDBJ databases">
        <authorList>
            <person name="Zhang Y."/>
            <person name="Wang L."/>
            <person name="Ma S."/>
        </authorList>
    </citation>
    <scope>NUCLEOTIDE SEQUENCE [LARGE SCALE GENOMIC DNA]</scope>
    <source>
        <strain evidence="2 3">4-2</strain>
    </source>
</reference>
<evidence type="ECO:0000256" key="1">
    <source>
        <dbReference type="SAM" id="SignalP"/>
    </source>
</evidence>
<accession>A0A3M0MFH7</accession>
<evidence type="ECO:0000313" key="3">
    <source>
        <dbReference type="Proteomes" id="UP000273516"/>
    </source>
</evidence>
<dbReference type="Proteomes" id="UP000273516">
    <property type="component" value="Unassembled WGS sequence"/>
</dbReference>
<keyword evidence="3" id="KW-1185">Reference proteome</keyword>
<dbReference type="InterPro" id="IPR011990">
    <property type="entry name" value="TPR-like_helical_dom_sf"/>
</dbReference>
<dbReference type="RefSeq" id="WP_122111309.1">
    <property type="nucleotide sequence ID" value="NZ_QOKZ01000002.1"/>
</dbReference>
<protein>
    <recommendedName>
        <fullName evidence="4">Ca-activated chloride channel family protein</fullName>
    </recommendedName>
</protein>
<dbReference type="EMBL" id="QOKZ01000002">
    <property type="protein sequence ID" value="RMC36145.1"/>
    <property type="molecule type" value="Genomic_DNA"/>
</dbReference>
<name>A0A3M0MFH7_9RHOB</name>
<dbReference type="SUPFAM" id="SSF48452">
    <property type="entry name" value="TPR-like"/>
    <property type="match status" value="1"/>
</dbReference>
<proteinExistence type="predicted"/>